<dbReference type="CDD" id="cd19757">
    <property type="entry name" value="Bbox1"/>
    <property type="match status" value="1"/>
</dbReference>
<evidence type="ECO:0000256" key="1">
    <source>
        <dbReference type="SAM" id="MobiDB-lite"/>
    </source>
</evidence>
<dbReference type="eggNOG" id="ENOG502S424">
    <property type="taxonomic scope" value="Eukaryota"/>
</dbReference>
<dbReference type="EMBL" id="KI913986">
    <property type="protein sequence ID" value="ETV94352.1"/>
    <property type="molecule type" value="Genomic_DNA"/>
</dbReference>
<protein>
    <submittedName>
        <fullName evidence="2">Uncharacterized protein</fullName>
    </submittedName>
</protein>
<dbReference type="STRING" id="157072.A0A024TM00"/>
<feature type="compositionally biased region" description="Basic and acidic residues" evidence="1">
    <location>
        <begin position="374"/>
        <end position="386"/>
    </location>
</feature>
<dbReference type="VEuPathDB" id="FungiDB:H310_11995"/>
<evidence type="ECO:0000313" key="2">
    <source>
        <dbReference type="EMBL" id="ETV94352.1"/>
    </source>
</evidence>
<dbReference type="InterPro" id="IPR038446">
    <property type="entry name" value="CEBP_ZZ_sf"/>
</dbReference>
<feature type="region of interest" description="Disordered" evidence="1">
    <location>
        <begin position="351"/>
        <end position="386"/>
    </location>
</feature>
<dbReference type="Gene3D" id="4.10.640.40">
    <property type="entry name" value="Cytoplasmic polyadenylation element-binding protein, ZZ domain"/>
    <property type="match status" value="1"/>
</dbReference>
<dbReference type="PROSITE" id="PS50096">
    <property type="entry name" value="IQ"/>
    <property type="match status" value="2"/>
</dbReference>
<gene>
    <name evidence="2" type="ORF">H310_11995</name>
</gene>
<dbReference type="OrthoDB" id="168282at2759"/>
<reference evidence="2" key="1">
    <citation type="submission" date="2013-12" db="EMBL/GenBank/DDBJ databases">
        <title>The Genome Sequence of Aphanomyces invadans NJM9701.</title>
        <authorList>
            <consortium name="The Broad Institute Genomics Platform"/>
            <person name="Russ C."/>
            <person name="Tyler B."/>
            <person name="van West P."/>
            <person name="Dieguez-Uribeondo J."/>
            <person name="Young S.K."/>
            <person name="Zeng Q."/>
            <person name="Gargeya S."/>
            <person name="Fitzgerald M."/>
            <person name="Abouelleil A."/>
            <person name="Alvarado L."/>
            <person name="Chapman S.B."/>
            <person name="Gainer-Dewar J."/>
            <person name="Goldberg J."/>
            <person name="Griggs A."/>
            <person name="Gujja S."/>
            <person name="Hansen M."/>
            <person name="Howarth C."/>
            <person name="Imamovic A."/>
            <person name="Ireland A."/>
            <person name="Larimer J."/>
            <person name="McCowan C."/>
            <person name="Murphy C."/>
            <person name="Pearson M."/>
            <person name="Poon T.W."/>
            <person name="Priest M."/>
            <person name="Roberts A."/>
            <person name="Saif S."/>
            <person name="Shea T."/>
            <person name="Sykes S."/>
            <person name="Wortman J."/>
            <person name="Nusbaum C."/>
            <person name="Birren B."/>
        </authorList>
    </citation>
    <scope>NUCLEOTIDE SEQUENCE [LARGE SCALE GENOMIC DNA]</scope>
    <source>
        <strain evidence="2">NJM9701</strain>
    </source>
</reference>
<sequence length="725" mass="81714">MKTPDQAAALIQARWKGRQYRAQRRRYVELITKLQARQRGRAVRREFIPFRAFRREQYAFEVESKARRARIWQHQQQLLYMESMSPVQYDRLMALQRQRAARLIQRRWKEYTLSAQYPRSMSVHHIHAWDTDDGTADFDDNALYNSMDCTPSLPSKAIDPVVFLSKKQAIHQRVQDAVRTFSAKHPWKIPIQGDTKTASDTARRATYEKLQRETANWASRLQEHCTALRQPKLATDASVAAALARCEVRLQKLLAPSQLPSISNSGEDGGGTMPFLPKDRPRRDAAVAAHKAVVHSIEEASKASYYMPVGGRMHDMRQIRPPPPWEIQGHDKIWTWPHSFRVTVNTVDDEAPIKGDDSDNPIDQFLTRSAASRATEDPLHQGKRNSRDMQIEMDHLWLHYAEATSLPPSAMLANVTSVMTTHPSLLACQRASGKTGGQDDVFGLSFDAIVRSKTKHLVADITNQITFNTQLRLVEDHTKNAVAKARTPMATKEDDDMELIGGVDYGRLRRHHMATRIQRRVRGNKGRAEAQEIRAKYFVQVKGRAVRKGLCEECGDVRAVLQCDECQETSHFCPQCWVQVHSTRRRKTHVPKPMAIESTAPKPSTRCVQEPVGPVAIARQTAAPSRHVQPNPEIEDILSAALALPGTQEPLNMQPNSVQPLISDATVPSQSRQRMGAQVTPFELQPEGTRSTSRHPSTVVVAADVMLLDLVHQAANEAAPPVDDS</sequence>
<dbReference type="GeneID" id="20089045"/>
<name>A0A024TM00_9STRA</name>
<dbReference type="RefSeq" id="XP_008877115.1">
    <property type="nucleotide sequence ID" value="XM_008878893.1"/>
</dbReference>
<organism evidence="2">
    <name type="scientific">Aphanomyces invadans</name>
    <dbReference type="NCBI Taxonomy" id="157072"/>
    <lineage>
        <taxon>Eukaryota</taxon>
        <taxon>Sar</taxon>
        <taxon>Stramenopiles</taxon>
        <taxon>Oomycota</taxon>
        <taxon>Saprolegniomycetes</taxon>
        <taxon>Saprolegniales</taxon>
        <taxon>Verrucalvaceae</taxon>
        <taxon>Aphanomyces</taxon>
    </lineage>
</organism>
<accession>A0A024TM00</accession>
<feature type="region of interest" description="Disordered" evidence="1">
    <location>
        <begin position="588"/>
        <end position="607"/>
    </location>
</feature>
<proteinExistence type="predicted"/>
<dbReference type="AlphaFoldDB" id="A0A024TM00"/>